<feature type="compositionally biased region" description="Basic residues" evidence="1">
    <location>
        <begin position="35"/>
        <end position="45"/>
    </location>
</feature>
<dbReference type="EMBL" id="CADCUY010000127">
    <property type="protein sequence ID" value="CAA9395495.1"/>
    <property type="molecule type" value="Genomic_DNA"/>
</dbReference>
<feature type="compositionally biased region" description="Basic and acidic residues" evidence="1">
    <location>
        <begin position="68"/>
        <end position="87"/>
    </location>
</feature>
<sequence length="436" mass="48410">ARTALAPPVAPLVPDRARRRGHRGAGGRLPGGLRLGRRVRRRRRPDHGDLGDRRGAGGVRAARGGVPGRERGEGRAGEPRLRPDPHHGRLPAAVGQRARPVPRVLHRHRGLHLRRRPGRPHRPAARGLRRRVHPRPVERRARRRGAGGGAAPHRRQRPGLQHPRLRGGGDHGGAHHPRRRVELGGVAGRPRRAEGRRPRRPPPRRQLAGGRRLPVALVPGPGRRVGLRRGRDVGHDRLRRRRPGPGALPGPLHRGPARPQLPGPGRELPRRGLPLGPAEGDPRGRLPAAEPDRADHRLRLRRDLPAPRRRRGHRPRRQRRRRPGRRAEPRGGRAVRGVPGQPREHAAVLRADHRAPHPHRPHRGRPHLRGAPRPDAGLRRAGHHHPRVAGQREHLAAVQRHQRRAPAGARGLLHRRPGGRRDAGPAAVRRRGARGV</sequence>
<proteinExistence type="predicted"/>
<feature type="region of interest" description="Disordered" evidence="1">
    <location>
        <begin position="1"/>
        <end position="436"/>
    </location>
</feature>
<feature type="compositionally biased region" description="Low complexity" evidence="1">
    <location>
        <begin position="205"/>
        <end position="224"/>
    </location>
</feature>
<reference evidence="2" key="1">
    <citation type="submission" date="2020-02" db="EMBL/GenBank/DDBJ databases">
        <authorList>
            <person name="Meier V. D."/>
        </authorList>
    </citation>
    <scope>NUCLEOTIDE SEQUENCE</scope>
    <source>
        <strain evidence="2">AVDCRST_MAG35</strain>
    </source>
</reference>
<feature type="compositionally biased region" description="Basic residues" evidence="1">
    <location>
        <begin position="307"/>
        <end position="324"/>
    </location>
</feature>
<organism evidence="2">
    <name type="scientific">uncultured Quadrisphaera sp</name>
    <dbReference type="NCBI Taxonomy" id="904978"/>
    <lineage>
        <taxon>Bacteria</taxon>
        <taxon>Bacillati</taxon>
        <taxon>Actinomycetota</taxon>
        <taxon>Actinomycetes</taxon>
        <taxon>Kineosporiales</taxon>
        <taxon>Kineosporiaceae</taxon>
        <taxon>Quadrisphaera</taxon>
        <taxon>environmental samples</taxon>
    </lineage>
</organism>
<feature type="compositionally biased region" description="Basic residues" evidence="1">
    <location>
        <begin position="356"/>
        <end position="370"/>
    </location>
</feature>
<name>A0A6J4NYP5_9ACTN</name>
<accession>A0A6J4NYP5</accession>
<evidence type="ECO:0000256" key="1">
    <source>
        <dbReference type="SAM" id="MobiDB-lite"/>
    </source>
</evidence>
<feature type="non-terminal residue" evidence="2">
    <location>
        <position position="436"/>
    </location>
</feature>
<gene>
    <name evidence="2" type="ORF">AVDCRST_MAG35-611</name>
</gene>
<evidence type="ECO:0000313" key="2">
    <source>
        <dbReference type="EMBL" id="CAA9395495.1"/>
    </source>
</evidence>
<feature type="non-terminal residue" evidence="2">
    <location>
        <position position="1"/>
    </location>
</feature>
<dbReference type="AlphaFoldDB" id="A0A6J4NYP5"/>
<feature type="compositionally biased region" description="Basic residues" evidence="1">
    <location>
        <begin position="104"/>
        <end position="145"/>
    </location>
</feature>
<feature type="compositionally biased region" description="Basic and acidic residues" evidence="1">
    <location>
        <begin position="280"/>
        <end position="306"/>
    </location>
</feature>
<protein>
    <submittedName>
        <fullName evidence="2">Uncharacterized protein</fullName>
    </submittedName>
</protein>
<feature type="compositionally biased region" description="Basic and acidic residues" evidence="1">
    <location>
        <begin position="342"/>
        <end position="355"/>
    </location>
</feature>
<feature type="compositionally biased region" description="Basic and acidic residues" evidence="1">
    <location>
        <begin position="46"/>
        <end position="55"/>
    </location>
</feature>